<evidence type="ECO:0000259" key="2">
    <source>
        <dbReference type="PROSITE" id="PS50086"/>
    </source>
</evidence>
<dbReference type="PANTHER" id="PTHR22957:SF547">
    <property type="entry name" value="TBC1 DOMAIN FAMILY MEMBER 16"/>
    <property type="match status" value="1"/>
</dbReference>
<dbReference type="EMBL" id="JAIWYP010000002">
    <property type="protein sequence ID" value="KAH3860767.1"/>
    <property type="molecule type" value="Genomic_DNA"/>
</dbReference>
<dbReference type="GO" id="GO:0005096">
    <property type="term" value="F:GTPase activator activity"/>
    <property type="evidence" value="ECO:0007669"/>
    <property type="project" value="UniProtKB-KW"/>
</dbReference>
<dbReference type="SUPFAM" id="SSF47923">
    <property type="entry name" value="Ypt/Rab-GAP domain of gyp1p"/>
    <property type="match status" value="2"/>
</dbReference>
<dbReference type="Gene3D" id="1.10.472.80">
    <property type="entry name" value="Ypt/Rab-GAP domain of gyp1p, domain 3"/>
    <property type="match status" value="1"/>
</dbReference>
<dbReference type="Pfam" id="PF00566">
    <property type="entry name" value="RabGAP-TBC"/>
    <property type="match status" value="1"/>
</dbReference>
<gene>
    <name evidence="3" type="ORF">DPMN_023687</name>
</gene>
<sequence>MRAGWLAGWRNKLKRFKDSLKVSTKLFGIEPDSWEKLAQNRSAWRSSLKVGAKKHEQHRVCLAELKRAKRKEREASDAPPTGPSCPKCGRANILLNYAVENPHFGYTQGMSDLLAPVLAEIQHEVDAYWCFTGLMQKTIFVSSPKDCDMDKQLMYLRELLRLMQPTFYEHLVHLGEDALELLFAHRWILLCFKPIYGDDVVEQCLPADEILLHFSSLACHMSGELVLRKVGKN</sequence>
<dbReference type="SMART" id="SM00164">
    <property type="entry name" value="TBC"/>
    <property type="match status" value="1"/>
</dbReference>
<dbReference type="InterPro" id="IPR000195">
    <property type="entry name" value="Rab-GAP-TBC_dom"/>
</dbReference>
<comment type="caution">
    <text evidence="3">The sequence shown here is derived from an EMBL/GenBank/DDBJ whole genome shotgun (WGS) entry which is preliminary data.</text>
</comment>
<protein>
    <recommendedName>
        <fullName evidence="2">Rab-GAP TBC domain-containing protein</fullName>
    </recommendedName>
</protein>
<name>A0A9D4LL64_DREPO</name>
<accession>A0A9D4LL64</accession>
<dbReference type="AlphaFoldDB" id="A0A9D4LL64"/>
<proteinExistence type="predicted"/>
<evidence type="ECO:0000313" key="3">
    <source>
        <dbReference type="EMBL" id="KAH3860767.1"/>
    </source>
</evidence>
<dbReference type="PROSITE" id="PS50086">
    <property type="entry name" value="TBC_RABGAP"/>
    <property type="match status" value="1"/>
</dbReference>
<reference evidence="3" key="1">
    <citation type="journal article" date="2019" name="bioRxiv">
        <title>The Genome of the Zebra Mussel, Dreissena polymorpha: A Resource for Invasive Species Research.</title>
        <authorList>
            <person name="McCartney M.A."/>
            <person name="Auch B."/>
            <person name="Kono T."/>
            <person name="Mallez S."/>
            <person name="Zhang Y."/>
            <person name="Obille A."/>
            <person name="Becker A."/>
            <person name="Abrahante J.E."/>
            <person name="Garbe J."/>
            <person name="Badalamenti J.P."/>
            <person name="Herman A."/>
            <person name="Mangelson H."/>
            <person name="Liachko I."/>
            <person name="Sullivan S."/>
            <person name="Sone E.D."/>
            <person name="Koren S."/>
            <person name="Silverstein K.A.T."/>
            <person name="Beckman K.B."/>
            <person name="Gohl D.M."/>
        </authorList>
    </citation>
    <scope>NUCLEOTIDE SEQUENCE</scope>
    <source>
        <strain evidence="3">Duluth1</strain>
        <tissue evidence="3">Whole animal</tissue>
    </source>
</reference>
<dbReference type="InterPro" id="IPR035969">
    <property type="entry name" value="Rab-GAP_TBC_sf"/>
</dbReference>
<dbReference type="PANTHER" id="PTHR22957">
    <property type="entry name" value="TBC1 DOMAIN FAMILY MEMBER GTPASE-ACTIVATING PROTEIN"/>
    <property type="match status" value="1"/>
</dbReference>
<dbReference type="Gene3D" id="1.10.8.270">
    <property type="entry name" value="putative rabgap domain of human tbc1 domain family member 14 like domains"/>
    <property type="match status" value="1"/>
</dbReference>
<organism evidence="3 4">
    <name type="scientific">Dreissena polymorpha</name>
    <name type="common">Zebra mussel</name>
    <name type="synonym">Mytilus polymorpha</name>
    <dbReference type="NCBI Taxonomy" id="45954"/>
    <lineage>
        <taxon>Eukaryota</taxon>
        <taxon>Metazoa</taxon>
        <taxon>Spiralia</taxon>
        <taxon>Lophotrochozoa</taxon>
        <taxon>Mollusca</taxon>
        <taxon>Bivalvia</taxon>
        <taxon>Autobranchia</taxon>
        <taxon>Heteroconchia</taxon>
        <taxon>Euheterodonta</taxon>
        <taxon>Imparidentia</taxon>
        <taxon>Neoheterodontei</taxon>
        <taxon>Myida</taxon>
        <taxon>Dreissenoidea</taxon>
        <taxon>Dreissenidae</taxon>
        <taxon>Dreissena</taxon>
    </lineage>
</organism>
<evidence type="ECO:0000256" key="1">
    <source>
        <dbReference type="ARBA" id="ARBA00022468"/>
    </source>
</evidence>
<dbReference type="Proteomes" id="UP000828390">
    <property type="component" value="Unassembled WGS sequence"/>
</dbReference>
<keyword evidence="4" id="KW-1185">Reference proteome</keyword>
<keyword evidence="1" id="KW-0343">GTPase activation</keyword>
<evidence type="ECO:0000313" key="4">
    <source>
        <dbReference type="Proteomes" id="UP000828390"/>
    </source>
</evidence>
<feature type="domain" description="Rab-GAP TBC" evidence="2">
    <location>
        <begin position="1"/>
        <end position="215"/>
    </location>
</feature>
<reference evidence="3" key="2">
    <citation type="submission" date="2020-11" db="EMBL/GenBank/DDBJ databases">
        <authorList>
            <person name="McCartney M.A."/>
            <person name="Auch B."/>
            <person name="Kono T."/>
            <person name="Mallez S."/>
            <person name="Becker A."/>
            <person name="Gohl D.M."/>
            <person name="Silverstein K.A.T."/>
            <person name="Koren S."/>
            <person name="Bechman K.B."/>
            <person name="Herman A."/>
            <person name="Abrahante J.E."/>
            <person name="Garbe J."/>
        </authorList>
    </citation>
    <scope>NUCLEOTIDE SEQUENCE</scope>
    <source>
        <strain evidence="3">Duluth1</strain>
        <tissue evidence="3">Whole animal</tissue>
    </source>
</reference>
<dbReference type="GO" id="GO:0005769">
    <property type="term" value="C:early endosome"/>
    <property type="evidence" value="ECO:0007669"/>
    <property type="project" value="TreeGrafter"/>
</dbReference>